<dbReference type="Pfam" id="PF18901">
    <property type="entry name" value="DUF5657"/>
    <property type="match status" value="1"/>
</dbReference>
<evidence type="ECO:0000313" key="2">
    <source>
        <dbReference type="EMBL" id="NLZ24183.1"/>
    </source>
</evidence>
<feature type="transmembrane region" description="Helical" evidence="1">
    <location>
        <begin position="21"/>
        <end position="42"/>
    </location>
</feature>
<dbReference type="InterPro" id="IPR043716">
    <property type="entry name" value="DUF5657"/>
</dbReference>
<reference evidence="2 3" key="1">
    <citation type="journal article" date="2020" name="Biotechnol. Biofuels">
        <title>New insights from the biogas microbiome by comprehensive genome-resolved metagenomics of nearly 1600 species originating from multiple anaerobic digesters.</title>
        <authorList>
            <person name="Campanaro S."/>
            <person name="Treu L."/>
            <person name="Rodriguez-R L.M."/>
            <person name="Kovalovszki A."/>
            <person name="Ziels R.M."/>
            <person name="Maus I."/>
            <person name="Zhu X."/>
            <person name="Kougias P.G."/>
            <person name="Basile A."/>
            <person name="Luo G."/>
            <person name="Schluter A."/>
            <person name="Konstantinidis K.T."/>
            <person name="Angelidaki I."/>
        </authorList>
    </citation>
    <scope>NUCLEOTIDE SEQUENCE [LARGE SCALE GENOMIC DNA]</scope>
    <source>
        <strain evidence="2">AS19jrsBPTG_9</strain>
    </source>
</reference>
<dbReference type="AlphaFoldDB" id="A0A847VCF2"/>
<dbReference type="EMBL" id="JAAZIL010000009">
    <property type="protein sequence ID" value="NLZ24183.1"/>
    <property type="molecule type" value="Genomic_DNA"/>
</dbReference>
<keyword evidence="1" id="KW-0812">Transmembrane</keyword>
<evidence type="ECO:0000313" key="3">
    <source>
        <dbReference type="Proteomes" id="UP000564033"/>
    </source>
</evidence>
<evidence type="ECO:0000256" key="1">
    <source>
        <dbReference type="SAM" id="Phobius"/>
    </source>
</evidence>
<proteinExistence type="predicted"/>
<keyword evidence="1" id="KW-0472">Membrane</keyword>
<name>A0A847VCF2_9BACT</name>
<feature type="transmembrane region" description="Helical" evidence="1">
    <location>
        <begin position="62"/>
        <end position="83"/>
    </location>
</feature>
<protein>
    <submittedName>
        <fullName evidence="2">Uncharacterized protein</fullName>
    </submittedName>
</protein>
<comment type="caution">
    <text evidence="2">The sequence shown here is derived from an EMBL/GenBank/DDBJ whole genome shotgun (WGS) entry which is preliminary data.</text>
</comment>
<gene>
    <name evidence="2" type="ORF">GX888_00320</name>
</gene>
<sequence length="84" mass="9286">MDILGQMNVIKIDPMFNLESVFKFASILILLAALFYAFLLVLRVKIVIDTVQSDANPTMKALAYANLLISIVISVLGTIIIVFI</sequence>
<organism evidence="2 3">
    <name type="scientific">Candidatus Dojkabacteria bacterium</name>
    <dbReference type="NCBI Taxonomy" id="2099670"/>
    <lineage>
        <taxon>Bacteria</taxon>
        <taxon>Candidatus Dojkabacteria</taxon>
    </lineage>
</organism>
<keyword evidence="1" id="KW-1133">Transmembrane helix</keyword>
<dbReference type="Proteomes" id="UP000564033">
    <property type="component" value="Unassembled WGS sequence"/>
</dbReference>
<accession>A0A847VCF2</accession>